<keyword evidence="4" id="KW-1185">Reference proteome</keyword>
<dbReference type="EMBL" id="CP023701">
    <property type="protein sequence ID" value="QEU79655.1"/>
    <property type="molecule type" value="Genomic_DNA"/>
</dbReference>
<dbReference type="InterPro" id="IPR036322">
    <property type="entry name" value="WD40_repeat_dom_sf"/>
</dbReference>
<evidence type="ECO:0008006" key="5">
    <source>
        <dbReference type="Google" id="ProtNLM"/>
    </source>
</evidence>
<reference evidence="3 4" key="1">
    <citation type="submission" date="2017-09" db="EMBL/GenBank/DDBJ databases">
        <authorList>
            <person name="Lee N."/>
            <person name="Cho B.-K."/>
        </authorList>
    </citation>
    <scope>NUCLEOTIDE SEQUENCE [LARGE SCALE GENOMIC DNA]</scope>
    <source>
        <strain evidence="3 4">ATCC 27467</strain>
    </source>
</reference>
<dbReference type="Gene3D" id="3.90.1720.10">
    <property type="entry name" value="endopeptidase domain like (from Nostoc punctiforme)"/>
    <property type="match status" value="1"/>
</dbReference>
<dbReference type="SUPFAM" id="SSF50978">
    <property type="entry name" value="WD40 repeat-like"/>
    <property type="match status" value="1"/>
</dbReference>
<keyword evidence="2" id="KW-0732">Signal</keyword>
<evidence type="ECO:0000256" key="1">
    <source>
        <dbReference type="SAM" id="MobiDB-lite"/>
    </source>
</evidence>
<dbReference type="KEGG" id="ssub:CP968_16130"/>
<sequence>MPVKNPALRAASIVTAACAASLVLTAMPAHSDPVQAPPGATDTVSRETSAVEHPQGKPGPLQGPRSGRSSGAPAAQTLSPITRSTVIARAKTWVDAQVPYSQSDYRDGYRTDCSGLVSMAWNLGTNAWTGDLDTYANRITKSELRKGDMLLFHNAANPVNGSHVVLFESWTDSSMTSYIGIEQTRPHGLRRVIPYAYFSNSGSYIPYRYKNIVEDVVTPGDAPVAGNWDGGPAANVGVFRPSTGQFHLRYDDGTLTTIDWGQTGDLPVSANWDGTGPDNLGVFRPSTGQFHLRNDNGTLTILDWGQTGDLPVAANWDGGAASNIGIWRNGTFHLRNDNGTLTTIDWGQTGDLPVTGNWDGTGPDNLGVFRPSTGQFHLRNDNGTLTTLDWGQTGDLPVAANWDGGNGAPAANIGIWRPSQGRFHLRNDNGTLTTLDWGQPR</sequence>
<dbReference type="RefSeq" id="WP_150518671.1">
    <property type="nucleotide sequence ID" value="NZ_CP023701.1"/>
</dbReference>
<evidence type="ECO:0000313" key="4">
    <source>
        <dbReference type="Proteomes" id="UP000326831"/>
    </source>
</evidence>
<dbReference type="AlphaFoldDB" id="A0A5P2UMV8"/>
<feature type="chain" id="PRO_5025057962" description="NlpC/P60 domain-containing protein" evidence="2">
    <location>
        <begin position="32"/>
        <end position="441"/>
    </location>
</feature>
<dbReference type="OrthoDB" id="9815928at2"/>
<gene>
    <name evidence="3" type="ORF">CP968_16130</name>
</gene>
<name>A0A5P2UMV8_9ACTN</name>
<evidence type="ECO:0000313" key="3">
    <source>
        <dbReference type="EMBL" id="QEU79655.1"/>
    </source>
</evidence>
<dbReference type="SUPFAM" id="SSF54001">
    <property type="entry name" value="Cysteine proteinases"/>
    <property type="match status" value="1"/>
</dbReference>
<protein>
    <recommendedName>
        <fullName evidence="5">NlpC/P60 domain-containing protein</fullName>
    </recommendedName>
</protein>
<dbReference type="Proteomes" id="UP000326831">
    <property type="component" value="Chromosome"/>
</dbReference>
<dbReference type="InterPro" id="IPR038765">
    <property type="entry name" value="Papain-like_cys_pep_sf"/>
</dbReference>
<evidence type="ECO:0000256" key="2">
    <source>
        <dbReference type="SAM" id="SignalP"/>
    </source>
</evidence>
<feature type="signal peptide" evidence="2">
    <location>
        <begin position="1"/>
        <end position="31"/>
    </location>
</feature>
<accession>A0A5P2UMV8</accession>
<proteinExistence type="predicted"/>
<organism evidence="3 4">
    <name type="scientific">Streptomyces subrutilus</name>
    <dbReference type="NCBI Taxonomy" id="36818"/>
    <lineage>
        <taxon>Bacteria</taxon>
        <taxon>Bacillati</taxon>
        <taxon>Actinomycetota</taxon>
        <taxon>Actinomycetes</taxon>
        <taxon>Kitasatosporales</taxon>
        <taxon>Streptomycetaceae</taxon>
        <taxon>Streptomyces</taxon>
    </lineage>
</organism>
<dbReference type="PANTHER" id="PTHR39431:SF1">
    <property type="entry name" value="FRPA_C-RELATED PROTEIN"/>
    <property type="match status" value="1"/>
</dbReference>
<feature type="region of interest" description="Disordered" evidence="1">
    <location>
        <begin position="30"/>
        <end position="80"/>
    </location>
</feature>
<dbReference type="PANTHER" id="PTHR39431">
    <property type="entry name" value="FRPA/C-RELATED PROTEIN"/>
    <property type="match status" value="1"/>
</dbReference>